<evidence type="ECO:0000313" key="2">
    <source>
        <dbReference type="EMBL" id="EGG17275.1"/>
    </source>
</evidence>
<feature type="compositionally biased region" description="Polar residues" evidence="1">
    <location>
        <begin position="1"/>
        <end position="10"/>
    </location>
</feature>
<keyword evidence="3" id="KW-1185">Reference proteome</keyword>
<gene>
    <name evidence="2" type="ORF">DFA_08268</name>
</gene>
<sequence>MGSNDSTITSQQQQQQHSGSLKEEEEEDGTSTTDNRQNNMMMKQNEPPHSSGGQVNIEIIDSLKDVHHDEDYTNEDRNSVSEQTNTATDVTNTNTNETNSEYEEIEGYRYGLIIDSDDSTDRAFKELLTRFDKEKDELYLFTATSSFDFLNEEKNNAKLTLFKFQNYLDLLRTQYITIQIERMNLLSGIIESLDENEIDFCFVGSKCLERTINPDNLIYGLFSIVKKTLLGTIVYGLEKESIDNPADHIWKLNVIE</sequence>
<organism evidence="2 3">
    <name type="scientific">Cavenderia fasciculata</name>
    <name type="common">Slime mold</name>
    <name type="synonym">Dictyostelium fasciculatum</name>
    <dbReference type="NCBI Taxonomy" id="261658"/>
    <lineage>
        <taxon>Eukaryota</taxon>
        <taxon>Amoebozoa</taxon>
        <taxon>Evosea</taxon>
        <taxon>Eumycetozoa</taxon>
        <taxon>Dictyostelia</taxon>
        <taxon>Acytosteliales</taxon>
        <taxon>Cavenderiaceae</taxon>
        <taxon>Cavenderia</taxon>
    </lineage>
</organism>
<dbReference type="EMBL" id="GL883021">
    <property type="protein sequence ID" value="EGG17275.1"/>
    <property type="molecule type" value="Genomic_DNA"/>
</dbReference>
<feature type="region of interest" description="Disordered" evidence="1">
    <location>
        <begin position="1"/>
        <end position="54"/>
    </location>
</feature>
<dbReference type="OMA" id="HYFDSIG"/>
<accession>F4Q5L6</accession>
<dbReference type="KEGG" id="dfa:DFA_08268"/>
<dbReference type="OrthoDB" id="17955at2759"/>
<feature type="region of interest" description="Disordered" evidence="1">
    <location>
        <begin position="73"/>
        <end position="95"/>
    </location>
</feature>
<reference evidence="3" key="1">
    <citation type="journal article" date="2011" name="Genome Res.">
        <title>Phylogeny-wide analysis of social amoeba genomes highlights ancient origins for complex intercellular communication.</title>
        <authorList>
            <person name="Heidel A.J."/>
            <person name="Lawal H.M."/>
            <person name="Felder M."/>
            <person name="Schilde C."/>
            <person name="Helps N.R."/>
            <person name="Tunggal B."/>
            <person name="Rivero F."/>
            <person name="John U."/>
            <person name="Schleicher M."/>
            <person name="Eichinger L."/>
            <person name="Platzer M."/>
            <person name="Noegel A.A."/>
            <person name="Schaap P."/>
            <person name="Gloeckner G."/>
        </authorList>
    </citation>
    <scope>NUCLEOTIDE SEQUENCE [LARGE SCALE GENOMIC DNA]</scope>
    <source>
        <strain evidence="3">SH3</strain>
    </source>
</reference>
<dbReference type="GeneID" id="14868934"/>
<dbReference type="RefSeq" id="XP_004355759.1">
    <property type="nucleotide sequence ID" value="XM_004355706.1"/>
</dbReference>
<feature type="compositionally biased region" description="Low complexity" evidence="1">
    <location>
        <begin position="82"/>
        <end position="95"/>
    </location>
</feature>
<proteinExistence type="predicted"/>
<protein>
    <submittedName>
        <fullName evidence="2">Uncharacterized protein</fullName>
    </submittedName>
</protein>
<dbReference type="Proteomes" id="UP000007797">
    <property type="component" value="Unassembled WGS sequence"/>
</dbReference>
<feature type="compositionally biased region" description="Polar residues" evidence="1">
    <location>
        <begin position="30"/>
        <end position="54"/>
    </location>
</feature>
<dbReference type="AlphaFoldDB" id="F4Q5L6"/>
<evidence type="ECO:0000256" key="1">
    <source>
        <dbReference type="SAM" id="MobiDB-lite"/>
    </source>
</evidence>
<evidence type="ECO:0000313" key="3">
    <source>
        <dbReference type="Proteomes" id="UP000007797"/>
    </source>
</evidence>
<name>F4Q5L6_CACFS</name>